<comment type="caution">
    <text evidence="2">The sequence shown here is derived from an EMBL/GenBank/DDBJ whole genome shotgun (WGS) entry which is preliminary data.</text>
</comment>
<gene>
    <name evidence="2" type="ORF">OR37_02578</name>
</gene>
<evidence type="ECO:0000313" key="2">
    <source>
        <dbReference type="EMBL" id="ENZ81467.1"/>
    </source>
</evidence>
<keyword evidence="3" id="KW-1185">Reference proteome</keyword>
<dbReference type="eggNOG" id="ENOG50339UJ">
    <property type="taxonomic scope" value="Bacteria"/>
</dbReference>
<dbReference type="AlphaFoldDB" id="R0EJZ4"/>
<proteinExistence type="predicted"/>
<accession>R0EJZ4</accession>
<protein>
    <submittedName>
        <fullName evidence="2">Uncharacterized protein</fullName>
    </submittedName>
</protein>
<evidence type="ECO:0000256" key="1">
    <source>
        <dbReference type="SAM" id="Phobius"/>
    </source>
</evidence>
<name>R0EJZ4_CAUVI</name>
<organism evidence="2 3">
    <name type="scientific">Caulobacter vibrioides OR37</name>
    <dbReference type="NCBI Taxonomy" id="1292034"/>
    <lineage>
        <taxon>Bacteria</taxon>
        <taxon>Pseudomonadati</taxon>
        <taxon>Pseudomonadota</taxon>
        <taxon>Alphaproteobacteria</taxon>
        <taxon>Caulobacterales</taxon>
        <taxon>Caulobacteraceae</taxon>
        <taxon>Caulobacter</taxon>
    </lineage>
</organism>
<sequence>MMSLERFEDLAETYGGEIARWPEAEREAARALLAVEAVRLTPVLVAAAHLDRLLDRAPAQAPDSALLGRLISAAPTAAPSSRRWIAGLSAALGLSAAAFAGVVVGVSMGRPAAAPPAVVTVASAAEPAAVVTTAVDTSTALQDAISEHSDL</sequence>
<reference evidence="2 3" key="1">
    <citation type="journal article" date="2013" name="Genome Announc.">
        <title>Draft Genome Sequence for Caulobacter sp. Strain OR37, a Bacterium Tolerant to Heavy Metals.</title>
        <authorList>
            <person name="Utturkar S.M."/>
            <person name="Bollmann A."/>
            <person name="Brzoska R.M."/>
            <person name="Klingeman D.M."/>
            <person name="Epstein S.E."/>
            <person name="Palumbo A.V."/>
            <person name="Brown S.D."/>
        </authorList>
    </citation>
    <scope>NUCLEOTIDE SEQUENCE [LARGE SCALE GENOMIC DNA]</scope>
    <source>
        <strain evidence="2 3">OR37</strain>
    </source>
</reference>
<dbReference type="STRING" id="1292034.OR37_02578"/>
<dbReference type="PATRIC" id="fig|1292034.3.peg.2559"/>
<dbReference type="RefSeq" id="WP_004620436.1">
    <property type="nucleotide sequence ID" value="NZ_APMP01000016.1"/>
</dbReference>
<dbReference type="EMBL" id="APMP01000016">
    <property type="protein sequence ID" value="ENZ81467.1"/>
    <property type="molecule type" value="Genomic_DNA"/>
</dbReference>
<dbReference type="Proteomes" id="UP000013063">
    <property type="component" value="Unassembled WGS sequence"/>
</dbReference>
<keyword evidence="1" id="KW-0812">Transmembrane</keyword>
<keyword evidence="1" id="KW-1133">Transmembrane helix</keyword>
<keyword evidence="1" id="KW-0472">Membrane</keyword>
<feature type="transmembrane region" description="Helical" evidence="1">
    <location>
        <begin position="84"/>
        <end position="106"/>
    </location>
</feature>
<evidence type="ECO:0000313" key="3">
    <source>
        <dbReference type="Proteomes" id="UP000013063"/>
    </source>
</evidence>